<dbReference type="AlphaFoldDB" id="A0A2S0RH33"/>
<sequence length="62" mass="7414">MFEQIKHSMETITGVGIYPIMSLVIFFLFFLILGIWVIFYSKERLRYLSDIPLNDNLKIQEQ</sequence>
<dbReference type="EMBL" id="CP028811">
    <property type="protein sequence ID" value="AWA30925.1"/>
    <property type="molecule type" value="Genomic_DNA"/>
</dbReference>
<evidence type="ECO:0000313" key="3">
    <source>
        <dbReference type="Proteomes" id="UP000244193"/>
    </source>
</evidence>
<keyword evidence="1" id="KW-0472">Membrane</keyword>
<keyword evidence="1" id="KW-1133">Transmembrane helix</keyword>
<feature type="transmembrane region" description="Helical" evidence="1">
    <location>
        <begin position="16"/>
        <end position="39"/>
    </location>
</feature>
<reference evidence="2 3" key="1">
    <citation type="submission" date="2018-04" db="EMBL/GenBank/DDBJ databases">
        <title>Genome sequencing of Flavobacterium sp. HYN0048.</title>
        <authorList>
            <person name="Yi H."/>
            <person name="Baek C."/>
        </authorList>
    </citation>
    <scope>NUCLEOTIDE SEQUENCE [LARGE SCALE GENOMIC DNA]</scope>
    <source>
        <strain evidence="2 3">HYN0048</strain>
    </source>
</reference>
<dbReference type="Proteomes" id="UP000244193">
    <property type="component" value="Chromosome"/>
</dbReference>
<organism evidence="2 3">
    <name type="scientific">Flavobacterium magnum</name>
    <dbReference type="NCBI Taxonomy" id="2162713"/>
    <lineage>
        <taxon>Bacteria</taxon>
        <taxon>Pseudomonadati</taxon>
        <taxon>Bacteroidota</taxon>
        <taxon>Flavobacteriia</taxon>
        <taxon>Flavobacteriales</taxon>
        <taxon>Flavobacteriaceae</taxon>
        <taxon>Flavobacterium</taxon>
    </lineage>
</organism>
<proteinExistence type="predicted"/>
<keyword evidence="1" id="KW-0812">Transmembrane</keyword>
<keyword evidence="3" id="KW-1185">Reference proteome</keyword>
<gene>
    <name evidence="2" type="ORF">HYN48_13040</name>
</gene>
<protein>
    <submittedName>
        <fullName evidence="2">CcoQ/FixQ family Cbb3-type cytochrome c oxidase assembly chaperone</fullName>
    </submittedName>
</protein>
<evidence type="ECO:0000256" key="1">
    <source>
        <dbReference type="SAM" id="Phobius"/>
    </source>
</evidence>
<dbReference type="RefSeq" id="WP_108372392.1">
    <property type="nucleotide sequence ID" value="NZ_CP028811.1"/>
</dbReference>
<evidence type="ECO:0000313" key="2">
    <source>
        <dbReference type="EMBL" id="AWA30925.1"/>
    </source>
</evidence>
<accession>A0A2S0RH33</accession>
<name>A0A2S0RH33_9FLAO</name>
<dbReference type="KEGG" id="fmg:HYN48_13040"/>